<proteinExistence type="predicted"/>
<accession>A0ACB8GZV9</accession>
<evidence type="ECO:0000313" key="2">
    <source>
        <dbReference type="Proteomes" id="UP000664032"/>
    </source>
</evidence>
<gene>
    <name evidence="1" type="ORF">JR316_0005681</name>
</gene>
<keyword evidence="1" id="KW-0560">Oxidoreductase</keyword>
<protein>
    <submittedName>
        <fullName evidence="1">Cytochrome P450 monooxygenase</fullName>
    </submittedName>
</protein>
<keyword evidence="1" id="KW-0503">Monooxygenase</keyword>
<name>A0ACB8GZV9_PSICU</name>
<reference evidence="1" key="1">
    <citation type="submission" date="2021-10" db="EMBL/GenBank/DDBJ databases">
        <title>Psilocybe cubensis genome.</title>
        <authorList>
            <person name="Mckernan K.J."/>
            <person name="Crawford S."/>
            <person name="Trippe A."/>
            <person name="Kane L.T."/>
            <person name="Mclaughlin S."/>
        </authorList>
    </citation>
    <scope>NUCLEOTIDE SEQUENCE</scope>
    <source>
        <strain evidence="1">MGC-MH-2018</strain>
    </source>
</reference>
<dbReference type="EMBL" id="JAFIQS020000005">
    <property type="protein sequence ID" value="KAH9481161.1"/>
    <property type="molecule type" value="Genomic_DNA"/>
</dbReference>
<organism evidence="1 2">
    <name type="scientific">Psilocybe cubensis</name>
    <name type="common">Psychedelic mushroom</name>
    <name type="synonym">Stropharia cubensis</name>
    <dbReference type="NCBI Taxonomy" id="181762"/>
    <lineage>
        <taxon>Eukaryota</taxon>
        <taxon>Fungi</taxon>
        <taxon>Dikarya</taxon>
        <taxon>Basidiomycota</taxon>
        <taxon>Agaricomycotina</taxon>
        <taxon>Agaricomycetes</taxon>
        <taxon>Agaricomycetidae</taxon>
        <taxon>Agaricales</taxon>
        <taxon>Agaricineae</taxon>
        <taxon>Strophariaceae</taxon>
        <taxon>Psilocybe</taxon>
    </lineage>
</organism>
<keyword evidence="2" id="KW-1185">Reference proteome</keyword>
<evidence type="ECO:0000313" key="1">
    <source>
        <dbReference type="EMBL" id="KAH9481161.1"/>
    </source>
</evidence>
<sequence length="455" mass="50854">MYQKISLLFASGAVWIALKLLLMGRRDKSLPPGPPTIPILGNIHLLPYRFLFLKLTEWSKEYGGIFSVKVANETMIVLSDVTIVKELLEDRANETSNRPVLHSLNAITEGNYFALDIYTHITRFNFALVTSVIFGKPEAGCDSPNVSDFSNYFRHFGRMVAPDAAPVDLIPILKYIPEAFAPWKKLWKKTRILQRKLFFSLLALSEKNYNAGLGDGSIVENILAKQSELGLSREMIAYIGGVMMDGGTETSASLMQSLIISLLKSPASVKKAQEEIDSVVGQERLPKPRDIENLPFIAVGLPYRPAHLIQRPKTVNIEGTSSQKELQSLSTHLNLFERPDDFWPERFLLAPDGTKPGLKKGYTTRPNFVFGSGKRICPGIHLANSNINLAVMRLLWAFNFSPTDGDSAQKQMGIQDEYNDGISLSPKPFKCRITPRDKFRVDIIEDAYSTLVSTT</sequence>
<dbReference type="Proteomes" id="UP000664032">
    <property type="component" value="Unassembled WGS sequence"/>
</dbReference>
<comment type="caution">
    <text evidence="1">The sequence shown here is derived from an EMBL/GenBank/DDBJ whole genome shotgun (WGS) entry which is preliminary data.</text>
</comment>